<evidence type="ECO:0000313" key="4">
    <source>
        <dbReference type="EMBL" id="QIR06183.1"/>
    </source>
</evidence>
<evidence type="ECO:0000313" key="5">
    <source>
        <dbReference type="Proteomes" id="UP000501408"/>
    </source>
</evidence>
<dbReference type="InterPro" id="IPR016868">
    <property type="entry name" value="Phage_B3_Orf5"/>
</dbReference>
<sequence>MSDPKSKALKKIAKCLELSNSANVNEAAQAIKMAERLMRKHGLDQDDIDFISMGKTRSETLLPTSVSEPILKIIRGINGRFGVECVLINYKGLKQAEFIGDADRAIFAAFAFDVVYREMNEHIGQFRNSFAGSGTSTQEVSRRVQSFTIGWLEGALEKLPQLDARDSDDKIKSYIDKEFENIDRETFKQQLKAAMAAITDDYEKGMKKGRQVSVSRPVGGQGERKRLTSQTKSR</sequence>
<name>A0ABX6K3Q6_SALCS</name>
<organism evidence="4 5">
    <name type="scientific">Salinivibrio costicola</name>
    <name type="common">Vibrio costicola</name>
    <dbReference type="NCBI Taxonomy" id="51367"/>
    <lineage>
        <taxon>Bacteria</taxon>
        <taxon>Pseudomonadati</taxon>
        <taxon>Pseudomonadota</taxon>
        <taxon>Gammaproteobacteria</taxon>
        <taxon>Vibrionales</taxon>
        <taxon>Vibrionaceae</taxon>
        <taxon>Salinivibrio</taxon>
    </lineage>
</organism>
<protein>
    <submittedName>
        <fullName evidence="4">DUF2786 domain-containing protein</fullName>
    </submittedName>
</protein>
<dbReference type="Pfam" id="PF23771">
    <property type="entry name" value="DUF7168"/>
    <property type="match status" value="1"/>
</dbReference>
<evidence type="ECO:0000259" key="3">
    <source>
        <dbReference type="Pfam" id="PF23771"/>
    </source>
</evidence>
<evidence type="ECO:0000259" key="2">
    <source>
        <dbReference type="Pfam" id="PF10979"/>
    </source>
</evidence>
<dbReference type="EMBL" id="CP050266">
    <property type="protein sequence ID" value="QIR06183.1"/>
    <property type="molecule type" value="Genomic_DNA"/>
</dbReference>
<evidence type="ECO:0000256" key="1">
    <source>
        <dbReference type="SAM" id="MobiDB-lite"/>
    </source>
</evidence>
<gene>
    <name evidence="4" type="ORF">HBA18_07225</name>
</gene>
<feature type="domain" description="DUF7168" evidence="3">
    <location>
        <begin position="62"/>
        <end position="188"/>
    </location>
</feature>
<dbReference type="InterPro" id="IPR024498">
    <property type="entry name" value="DUF2786"/>
</dbReference>
<dbReference type="Proteomes" id="UP000501408">
    <property type="component" value="Chromosome 1"/>
</dbReference>
<proteinExistence type="predicted"/>
<dbReference type="Pfam" id="PF10979">
    <property type="entry name" value="DUF2786"/>
    <property type="match status" value="1"/>
</dbReference>
<feature type="domain" description="DUF2786" evidence="2">
    <location>
        <begin position="7"/>
        <end position="45"/>
    </location>
</feature>
<feature type="region of interest" description="Disordered" evidence="1">
    <location>
        <begin position="206"/>
        <end position="234"/>
    </location>
</feature>
<reference evidence="4 5" key="1">
    <citation type="submission" date="2020-03" db="EMBL/GenBank/DDBJ databases">
        <title>Genome mining reveals the biosynthetic pathways of PHA and ectoines of the halophilic strain Salinivibrio costicola M318 isolated from fermented shrimp paste.</title>
        <authorList>
            <person name="Doan T.V."/>
            <person name="Tran L.T."/>
            <person name="Trieu T.A."/>
            <person name="Nguyen Q.V."/>
            <person name="Quach T.N."/>
            <person name="Phi T.Q."/>
            <person name="Kumar S."/>
        </authorList>
    </citation>
    <scope>NUCLEOTIDE SEQUENCE [LARGE SCALE GENOMIC DNA]</scope>
    <source>
        <strain evidence="4 5">M318</strain>
    </source>
</reference>
<dbReference type="PIRSF" id="PIRSF028111">
    <property type="entry name" value="UCP028111"/>
    <property type="match status" value="1"/>
</dbReference>
<dbReference type="RefSeq" id="WP_069588488.1">
    <property type="nucleotide sequence ID" value="NZ_CP050266.1"/>
</dbReference>
<keyword evidence="5" id="KW-1185">Reference proteome</keyword>
<accession>A0ABX6K3Q6</accession>
<dbReference type="InterPro" id="IPR055592">
    <property type="entry name" value="DUF7168"/>
</dbReference>